<name>A0A182FDC2_ANOAL</name>
<dbReference type="EnsemblMetazoa" id="AALB004509-RA">
    <property type="protein sequence ID" value="AALB004509-PA"/>
    <property type="gene ID" value="AALB004509"/>
</dbReference>
<dbReference type="Proteomes" id="UP000069272">
    <property type="component" value="Chromosome 3L"/>
</dbReference>
<feature type="compositionally biased region" description="Basic residues" evidence="1">
    <location>
        <begin position="1"/>
        <end position="10"/>
    </location>
</feature>
<organism evidence="2 3">
    <name type="scientific">Anopheles albimanus</name>
    <name type="common">New world malaria mosquito</name>
    <dbReference type="NCBI Taxonomy" id="7167"/>
    <lineage>
        <taxon>Eukaryota</taxon>
        <taxon>Metazoa</taxon>
        <taxon>Ecdysozoa</taxon>
        <taxon>Arthropoda</taxon>
        <taxon>Hexapoda</taxon>
        <taxon>Insecta</taxon>
        <taxon>Pterygota</taxon>
        <taxon>Neoptera</taxon>
        <taxon>Endopterygota</taxon>
        <taxon>Diptera</taxon>
        <taxon>Nematocera</taxon>
        <taxon>Culicoidea</taxon>
        <taxon>Culicidae</taxon>
        <taxon>Anophelinae</taxon>
        <taxon>Anopheles</taxon>
    </lineage>
</organism>
<keyword evidence="3" id="KW-1185">Reference proteome</keyword>
<feature type="region of interest" description="Disordered" evidence="1">
    <location>
        <begin position="1"/>
        <end position="47"/>
    </location>
</feature>
<evidence type="ECO:0000256" key="1">
    <source>
        <dbReference type="SAM" id="MobiDB-lite"/>
    </source>
</evidence>
<reference evidence="2" key="2">
    <citation type="submission" date="2022-08" db="UniProtKB">
        <authorList>
            <consortium name="EnsemblMetazoa"/>
        </authorList>
    </citation>
    <scope>IDENTIFICATION</scope>
    <source>
        <strain evidence="2">STECLA/ALBI9_A</strain>
    </source>
</reference>
<reference evidence="2 3" key="1">
    <citation type="journal article" date="2017" name="G3 (Bethesda)">
        <title>The Physical Genome Mapping of Anopheles albimanus Corrected Scaffold Misassemblies and Identified Interarm Rearrangements in Genus Anopheles.</title>
        <authorList>
            <person name="Artemov G.N."/>
            <person name="Peery A.N."/>
            <person name="Jiang X."/>
            <person name="Tu Z."/>
            <person name="Stegniy V.N."/>
            <person name="Sharakhova M.V."/>
            <person name="Sharakhov I.V."/>
        </authorList>
    </citation>
    <scope>NUCLEOTIDE SEQUENCE [LARGE SCALE GENOMIC DNA]</scope>
    <source>
        <strain evidence="2 3">ALBI9_A</strain>
    </source>
</reference>
<protein>
    <submittedName>
        <fullName evidence="2">Uncharacterized protein</fullName>
    </submittedName>
</protein>
<dbReference type="VEuPathDB" id="VectorBase:AALB004509"/>
<evidence type="ECO:0000313" key="2">
    <source>
        <dbReference type="EnsemblMetazoa" id="AALB004509-PA"/>
    </source>
</evidence>
<accession>A0A182FDC2</accession>
<feature type="compositionally biased region" description="Basic residues" evidence="1">
    <location>
        <begin position="30"/>
        <end position="39"/>
    </location>
</feature>
<sequence length="146" mass="16598">KNTTTRHRRYTATTPTSPRNDRSLSPTPTHYRHHHHHPLSTHQQKSLSNVGTEKCYTHSLGVFWLCAGNDRLDVLPVGRVNAGLRRVLRRRTGLDTVDDNCRTLLPGTAAERDGDRGAGELDGELRCWNWFPKFKDCLGKLYIPTV</sequence>
<proteinExistence type="predicted"/>
<evidence type="ECO:0000313" key="3">
    <source>
        <dbReference type="Proteomes" id="UP000069272"/>
    </source>
</evidence>
<dbReference type="AlphaFoldDB" id="A0A182FDC2"/>